<dbReference type="EMBL" id="CP007129">
    <property type="protein sequence ID" value="AHG92236.1"/>
    <property type="molecule type" value="Genomic_DNA"/>
</dbReference>
<dbReference type="InParanoid" id="W0RNC1"/>
<protein>
    <submittedName>
        <fullName evidence="5">D-aminoacylase domain protein</fullName>
    </submittedName>
</protein>
<reference evidence="5 6" key="1">
    <citation type="journal article" date="2014" name="Genome Announc.">
        <title>Genome Sequence and Methylome of Soil Bacterium Gemmatirosa kalamazoonensis KBS708T, a Member of the Rarely Cultivated Gemmatimonadetes Phylum.</title>
        <authorList>
            <person name="Debruyn J.M."/>
            <person name="Radosevich M."/>
            <person name="Wommack K.E."/>
            <person name="Polson S.W."/>
            <person name="Hauser L.J."/>
            <person name="Fawaz M.N."/>
            <person name="Korlach J."/>
            <person name="Tsai Y.C."/>
        </authorList>
    </citation>
    <scope>NUCLEOTIDE SEQUENCE [LARGE SCALE GENOMIC DNA]</scope>
    <source>
        <strain evidence="5 6">KBS708</strain>
        <plasmid evidence="6">Plasmid 1</plasmid>
    </source>
</reference>
<dbReference type="PANTHER" id="PTHR11113:SF14">
    <property type="entry name" value="N-ACETYLGLUCOSAMINE-6-PHOSPHATE DEACETYLASE"/>
    <property type="match status" value="1"/>
</dbReference>
<evidence type="ECO:0000259" key="4">
    <source>
        <dbReference type="Pfam" id="PF07969"/>
    </source>
</evidence>
<keyword evidence="5" id="KW-0614">Plasmid</keyword>
<organism evidence="5 6">
    <name type="scientific">Gemmatirosa kalamazoonensis</name>
    <dbReference type="NCBI Taxonomy" id="861299"/>
    <lineage>
        <taxon>Bacteria</taxon>
        <taxon>Pseudomonadati</taxon>
        <taxon>Gemmatimonadota</taxon>
        <taxon>Gemmatimonadia</taxon>
        <taxon>Gemmatimonadales</taxon>
        <taxon>Gemmatimonadaceae</taxon>
        <taxon>Gemmatirosa</taxon>
    </lineage>
</organism>
<accession>W0RNC1</accession>
<dbReference type="Proteomes" id="UP000019151">
    <property type="component" value="Plasmid 1"/>
</dbReference>
<dbReference type="Gene3D" id="3.30.1490.130">
    <property type="entry name" value="D-aminoacylase. Domain 3"/>
    <property type="match status" value="1"/>
</dbReference>
<evidence type="ECO:0000313" key="6">
    <source>
        <dbReference type="Proteomes" id="UP000019151"/>
    </source>
</evidence>
<dbReference type="CDD" id="cd01297">
    <property type="entry name" value="D-aminoacylase"/>
    <property type="match status" value="1"/>
</dbReference>
<dbReference type="SUPFAM" id="SSF51338">
    <property type="entry name" value="Composite domain of metallo-dependent hydrolases"/>
    <property type="match status" value="1"/>
</dbReference>
<dbReference type="KEGG" id="gba:J421_4701"/>
<geneLocation type="plasmid" evidence="5 6">
    <name>1</name>
</geneLocation>
<comment type="similarity">
    <text evidence="1">Belongs to the metallo-dependent hydrolases superfamily. NagA family.</text>
</comment>
<dbReference type="Gene3D" id="2.30.40.10">
    <property type="entry name" value="Urease, subunit C, domain 1"/>
    <property type="match status" value="1"/>
</dbReference>
<dbReference type="Pfam" id="PF07969">
    <property type="entry name" value="Amidohydro_3"/>
    <property type="match status" value="2"/>
</dbReference>
<dbReference type="GO" id="GO:0008448">
    <property type="term" value="F:N-acetylglucosamine-6-phosphate deacetylase activity"/>
    <property type="evidence" value="ECO:0007669"/>
    <property type="project" value="TreeGrafter"/>
</dbReference>
<keyword evidence="6" id="KW-1185">Reference proteome</keyword>
<proteinExistence type="inferred from homology"/>
<gene>
    <name evidence="5" type="ORF">J421_4701</name>
</gene>
<evidence type="ECO:0000313" key="5">
    <source>
        <dbReference type="EMBL" id="AHG92236.1"/>
    </source>
</evidence>
<feature type="chain" id="PRO_5004794434" evidence="3">
    <location>
        <begin position="25"/>
        <end position="508"/>
    </location>
</feature>
<keyword evidence="2" id="KW-0378">Hydrolase</keyword>
<name>W0RNC1_9BACT</name>
<dbReference type="InterPro" id="IPR023100">
    <property type="entry name" value="D-aminoacylase_insert_dom_sf"/>
</dbReference>
<sequence>MRLRSFLLLLVAALACTRPSRAPAARGTLIRRATLLDGTGAPPRIADVRIVRDRIDAVGDLTPRATDRVVDATGLVLAPGFIDTHSHYDRGVFTHRDAIAAVSQGITTAVVGQDGGSPEPSVAGFLARLDSTPAAINFATYAGHGSLREEAMRADYKRAATPAELARMEAALRLDLAAGALGLSTGLEYDPGIYSRPEEVLALARTAASSGGRYISHVRSEDRAFWPAVAELLAIGRLGMPVQLSHAKLAMRSLWGRAPALLDTLDRARAAGVRVTADVYPYTYWQSTLTVLFPDRNVDDAAAQEFALREVAAPEGLLLGRFAPEPSYVGKTLADISALRGTAPGATLAALIHEAEAWERAHPDSGGAESVIGTSMSEDDVARLLAWPHANVCTDGELAGRHPRGYGAFTRVLGRYVRERRVVSWAEAIRKMTSSAAEHVGIRERGVVAPGRYADLVLLDTARVIDRATPAAPRAVSEGIVTTWVNGVAVWDGGRATGAYPGRGVRRR</sequence>
<evidence type="ECO:0000256" key="1">
    <source>
        <dbReference type="ARBA" id="ARBA00010716"/>
    </source>
</evidence>
<dbReference type="RefSeq" id="WP_025413588.1">
    <property type="nucleotide sequence ID" value="NZ_CP007129.1"/>
</dbReference>
<dbReference type="PANTHER" id="PTHR11113">
    <property type="entry name" value="N-ACETYLGLUCOSAMINE-6-PHOSPHATE DEACETYLASE"/>
    <property type="match status" value="1"/>
</dbReference>
<dbReference type="PATRIC" id="fig|861299.3.peg.4751"/>
<dbReference type="PROSITE" id="PS51257">
    <property type="entry name" value="PROKAR_LIPOPROTEIN"/>
    <property type="match status" value="1"/>
</dbReference>
<dbReference type="GO" id="GO:0006046">
    <property type="term" value="P:N-acetylglucosamine catabolic process"/>
    <property type="evidence" value="ECO:0007669"/>
    <property type="project" value="TreeGrafter"/>
</dbReference>
<dbReference type="InterPro" id="IPR013108">
    <property type="entry name" value="Amidohydro_3"/>
</dbReference>
<dbReference type="AlphaFoldDB" id="W0RNC1"/>
<dbReference type="InterPro" id="IPR032466">
    <property type="entry name" value="Metal_Hydrolase"/>
</dbReference>
<feature type="signal peptide" evidence="3">
    <location>
        <begin position="1"/>
        <end position="24"/>
    </location>
</feature>
<evidence type="ECO:0000256" key="2">
    <source>
        <dbReference type="ARBA" id="ARBA00022801"/>
    </source>
</evidence>
<feature type="domain" description="Amidohydrolase 3" evidence="4">
    <location>
        <begin position="393"/>
        <end position="490"/>
    </location>
</feature>
<keyword evidence="3" id="KW-0732">Signal</keyword>
<dbReference type="SUPFAM" id="SSF51556">
    <property type="entry name" value="Metallo-dependent hydrolases"/>
    <property type="match status" value="1"/>
</dbReference>
<dbReference type="OrthoDB" id="9766983at2"/>
<dbReference type="HOGENOM" id="CLU_016107_2_1_0"/>
<dbReference type="InterPro" id="IPR011059">
    <property type="entry name" value="Metal-dep_hydrolase_composite"/>
</dbReference>
<feature type="domain" description="Amidohydrolase 3" evidence="4">
    <location>
        <begin position="68"/>
        <end position="205"/>
    </location>
</feature>
<evidence type="ECO:0000256" key="3">
    <source>
        <dbReference type="SAM" id="SignalP"/>
    </source>
</evidence>
<dbReference type="Gene3D" id="3.20.20.140">
    <property type="entry name" value="Metal-dependent hydrolases"/>
    <property type="match status" value="1"/>
</dbReference>